<gene>
    <name evidence="3" type="ORF">SAMN05421761_11420</name>
</gene>
<dbReference type="Proteomes" id="UP000186026">
    <property type="component" value="Unassembled WGS sequence"/>
</dbReference>
<keyword evidence="4" id="KW-1185">Reference proteome</keyword>
<evidence type="ECO:0000313" key="3">
    <source>
        <dbReference type="EMBL" id="SIT05800.1"/>
    </source>
</evidence>
<dbReference type="PANTHER" id="PTHR13393:SF0">
    <property type="entry name" value="RNA N6-ADENOSINE-METHYLTRANSFERASE METTL16"/>
    <property type="match status" value="1"/>
</dbReference>
<evidence type="ECO:0000256" key="2">
    <source>
        <dbReference type="ARBA" id="ARBA00022679"/>
    </source>
</evidence>
<dbReference type="Pfam" id="PF05971">
    <property type="entry name" value="Methyltransf_10"/>
    <property type="match status" value="1"/>
</dbReference>
<dbReference type="PANTHER" id="PTHR13393">
    <property type="entry name" value="SAM-DEPENDENT METHYLTRANSFERASE"/>
    <property type="match status" value="1"/>
</dbReference>
<dbReference type="RefSeq" id="WP_076502430.1">
    <property type="nucleotide sequence ID" value="NZ_FTOP01000014.1"/>
</dbReference>
<name>A0A1N7P5H9_9BACT</name>
<sequence length="93" mass="10867">MISKEKRAHAPFKSSLHPRNKLRERYDFDLLTNMIYESRRFGKQCSWFTSLVSKEANLPQIYKVLDVVQAKSIKTIDMSQGNKISRIVAWSFG</sequence>
<keyword evidence="1 3" id="KW-0489">Methyltransferase</keyword>
<dbReference type="AlphaFoldDB" id="A0A1N7P5H9"/>
<proteinExistence type="predicted"/>
<evidence type="ECO:0000313" key="4">
    <source>
        <dbReference type="Proteomes" id="UP000186026"/>
    </source>
</evidence>
<protein>
    <submittedName>
        <fullName evidence="3">23S rRNA (Adenine1618-N6)-methyltransferase</fullName>
    </submittedName>
</protein>
<reference evidence="4" key="1">
    <citation type="submission" date="2017-01" db="EMBL/GenBank/DDBJ databases">
        <authorList>
            <person name="Varghese N."/>
            <person name="Submissions S."/>
        </authorList>
    </citation>
    <scope>NUCLEOTIDE SEQUENCE [LARGE SCALE GENOMIC DNA]</scope>
    <source>
        <strain evidence="4">DSM 46698</strain>
    </source>
</reference>
<dbReference type="InterPro" id="IPR029063">
    <property type="entry name" value="SAM-dependent_MTases_sf"/>
</dbReference>
<dbReference type="STRING" id="529505.SAMN05421761_11420"/>
<evidence type="ECO:0000256" key="1">
    <source>
        <dbReference type="ARBA" id="ARBA00022603"/>
    </source>
</evidence>
<accession>A0A1N7P5H9</accession>
<keyword evidence="2 3" id="KW-0808">Transferase</keyword>
<dbReference type="GO" id="GO:0052907">
    <property type="term" value="F:23S rRNA (adenine(1618)-N(6))-methyltransferase activity"/>
    <property type="evidence" value="ECO:0007669"/>
    <property type="project" value="TreeGrafter"/>
</dbReference>
<organism evidence="3 4">
    <name type="scientific">Belliella pelovolcani</name>
    <dbReference type="NCBI Taxonomy" id="529505"/>
    <lineage>
        <taxon>Bacteria</taxon>
        <taxon>Pseudomonadati</taxon>
        <taxon>Bacteroidota</taxon>
        <taxon>Cytophagia</taxon>
        <taxon>Cytophagales</taxon>
        <taxon>Cyclobacteriaceae</taxon>
        <taxon>Belliella</taxon>
    </lineage>
</organism>
<dbReference type="EMBL" id="FTOP01000014">
    <property type="protein sequence ID" value="SIT05800.1"/>
    <property type="molecule type" value="Genomic_DNA"/>
</dbReference>
<dbReference type="InterPro" id="IPR010286">
    <property type="entry name" value="METTL16/RlmF"/>
</dbReference>
<dbReference type="Gene3D" id="3.40.50.150">
    <property type="entry name" value="Vaccinia Virus protein VP39"/>
    <property type="match status" value="1"/>
</dbReference>
<dbReference type="GO" id="GO:0070475">
    <property type="term" value="P:rRNA base methylation"/>
    <property type="evidence" value="ECO:0007669"/>
    <property type="project" value="TreeGrafter"/>
</dbReference>